<keyword evidence="3" id="KW-1185">Reference proteome</keyword>
<organism evidence="1">
    <name type="scientific">Neisseria leonii</name>
    <dbReference type="NCBI Taxonomy" id="2995413"/>
    <lineage>
        <taxon>Bacteria</taxon>
        <taxon>Pseudomonadati</taxon>
        <taxon>Pseudomonadota</taxon>
        <taxon>Betaproteobacteria</taxon>
        <taxon>Neisseriales</taxon>
        <taxon>Neisseriaceae</taxon>
        <taxon>Neisseria</taxon>
    </lineage>
</organism>
<sequence length="217" mass="23930">MRIEYLVSAGGREAVLYFSGWSFTPDAVRHLAAPEGCDVLACWAYGDSLPDMDLTAYRRVRIVAWSMGCLMAERAAAHWRARGLLCGEVVSAVAVNSTPRPRDRRFGIAPAVFDAVLARLTPQRYAAFRQSCGAAAAHLAARPFDGAAAELAALARHTAAPAAEPLPWCRALVGLRDRVFPPSAQQRYWQPRCAVGTADAPHYLFDRYRDWQQLWQG</sequence>
<evidence type="ECO:0000313" key="2">
    <source>
        <dbReference type="EMBL" id="WWY02444.1"/>
    </source>
</evidence>
<dbReference type="Proteomes" id="UP001149607">
    <property type="component" value="Chromosome"/>
</dbReference>
<evidence type="ECO:0000313" key="3">
    <source>
        <dbReference type="Proteomes" id="UP001149607"/>
    </source>
</evidence>
<protein>
    <submittedName>
        <fullName evidence="1">DUF452 family protein</fullName>
    </submittedName>
    <submittedName>
        <fullName evidence="2">Pimeloyl-ACP methyl esterase BioG family protein</fullName>
    </submittedName>
</protein>
<dbReference type="AlphaFoldDB" id="A0A9X4IDR2"/>
<name>A0A9X4IDR2_9NEIS</name>
<dbReference type="RefSeq" id="WP_274585095.1">
    <property type="nucleotide sequence ID" value="NZ_CP146598.1"/>
</dbReference>
<proteinExistence type="predicted"/>
<reference evidence="2" key="2">
    <citation type="submission" date="2024-02" db="EMBL/GenBank/DDBJ databases">
        <title>Neisseria leonii sp. nov.</title>
        <authorList>
            <person name="Boutroux M."/>
            <person name="Favre-Rochex S."/>
            <person name="Gorgette O."/>
            <person name="Touak G."/>
            <person name="Muhle E."/>
            <person name="Chesneau O."/>
            <person name="Clermont D."/>
            <person name="Rahi P."/>
        </authorList>
    </citation>
    <scope>NUCLEOTIDE SEQUENCE</scope>
    <source>
        <strain evidence="2">51.81</strain>
    </source>
</reference>
<reference evidence="1" key="1">
    <citation type="submission" date="2022-10" db="EMBL/GenBank/DDBJ databases">
        <authorList>
            <person name="Boutroux M."/>
        </authorList>
    </citation>
    <scope>NUCLEOTIDE SEQUENCE</scope>
    <source>
        <strain evidence="1">51.81</strain>
    </source>
</reference>
<dbReference type="EMBL" id="CP146598">
    <property type="protein sequence ID" value="WWY02444.1"/>
    <property type="molecule type" value="Genomic_DNA"/>
</dbReference>
<gene>
    <name evidence="1" type="ORF">ORY91_001372</name>
    <name evidence="2" type="ORF">V9W64_06880</name>
</gene>
<dbReference type="InterPro" id="IPR007398">
    <property type="entry name" value="BioG"/>
</dbReference>
<dbReference type="EMBL" id="JAPQFL010000003">
    <property type="protein sequence ID" value="MDD9327956.1"/>
    <property type="molecule type" value="Genomic_DNA"/>
</dbReference>
<accession>A0A9X4IDR2</accession>
<dbReference type="Pfam" id="PF04301">
    <property type="entry name" value="BioG"/>
    <property type="match status" value="1"/>
</dbReference>
<dbReference type="Gene3D" id="3.40.50.1820">
    <property type="entry name" value="alpha/beta hydrolase"/>
    <property type="match status" value="1"/>
</dbReference>
<dbReference type="SUPFAM" id="SSF53474">
    <property type="entry name" value="alpha/beta-Hydrolases"/>
    <property type="match status" value="1"/>
</dbReference>
<dbReference type="InterPro" id="IPR029058">
    <property type="entry name" value="AB_hydrolase_fold"/>
</dbReference>
<evidence type="ECO:0000313" key="1">
    <source>
        <dbReference type="EMBL" id="MDD9327956.1"/>
    </source>
</evidence>